<evidence type="ECO:0000313" key="2">
    <source>
        <dbReference type="Proteomes" id="UP000041254"/>
    </source>
</evidence>
<name>A0A0G4G0N1_VITBC</name>
<evidence type="ECO:0000313" key="1">
    <source>
        <dbReference type="EMBL" id="CEM21336.1"/>
    </source>
</evidence>
<dbReference type="InParanoid" id="A0A0G4G0N1"/>
<dbReference type="VEuPathDB" id="CryptoDB:Vbra_1805"/>
<keyword evidence="2" id="KW-1185">Reference proteome</keyword>
<dbReference type="OrthoDB" id="10053386at2759"/>
<reference evidence="1 2" key="1">
    <citation type="submission" date="2014-11" db="EMBL/GenBank/DDBJ databases">
        <authorList>
            <person name="Zhu J."/>
            <person name="Qi W."/>
            <person name="Song R."/>
        </authorList>
    </citation>
    <scope>NUCLEOTIDE SEQUENCE [LARGE SCALE GENOMIC DNA]</scope>
</reference>
<gene>
    <name evidence="1" type="ORF">Vbra_1805</name>
</gene>
<accession>A0A0G4G0N1</accession>
<dbReference type="Proteomes" id="UP000041254">
    <property type="component" value="Unassembled WGS sequence"/>
</dbReference>
<proteinExistence type="predicted"/>
<organism evidence="1 2">
    <name type="scientific">Vitrella brassicaformis (strain CCMP3155)</name>
    <dbReference type="NCBI Taxonomy" id="1169540"/>
    <lineage>
        <taxon>Eukaryota</taxon>
        <taxon>Sar</taxon>
        <taxon>Alveolata</taxon>
        <taxon>Colpodellida</taxon>
        <taxon>Vitrellaceae</taxon>
        <taxon>Vitrella</taxon>
    </lineage>
</organism>
<dbReference type="EMBL" id="CDMY01000541">
    <property type="protein sequence ID" value="CEM21336.1"/>
    <property type="molecule type" value="Genomic_DNA"/>
</dbReference>
<protein>
    <submittedName>
        <fullName evidence="1">Uncharacterized protein</fullName>
    </submittedName>
</protein>
<dbReference type="AlphaFoldDB" id="A0A0G4G0N1"/>
<sequence>MGTRILSPADLAGSAYHVWEKAMLVVLLSCTRQLNGIYFRNTREEVRRCLELLMRQRSAWLEHCIEKVRRLDCTSTRAGVTSARVPVVDYSHYPFIRKTIDIPNDNVGYTYALGRTDPRVRRVFEAFERRWDWVKMARVRPLRGVSGIDEILLRMNELIERFREEQPEWCHSLTGVECVEPKRVDVGASEE</sequence>